<dbReference type="OrthoDB" id="976022at2"/>
<dbReference type="EMBL" id="CP013355">
    <property type="protein sequence ID" value="AMC10921.1"/>
    <property type="molecule type" value="Genomic_DNA"/>
</dbReference>
<dbReference type="RefSeq" id="WP_068207615.1">
    <property type="nucleotide sequence ID" value="NZ_CP013355.1"/>
</dbReference>
<accession>A0A0X8G6C6</accession>
<reference evidence="1 2" key="2">
    <citation type="journal article" date="2016" name="Int. J. Syst. Evol. Microbiol.">
        <title>Lutibacter profundi sp. nov., isolated from a deep-sea hydrothermal system on the Arctic Mid-Ocean Ridge and emended description of the genus Lutibacter.</title>
        <authorList>
            <person name="Le Moine Bauer S."/>
            <person name="Roalkvam I."/>
            <person name="Steen I.H."/>
            <person name="Dahle H."/>
        </authorList>
    </citation>
    <scope>NUCLEOTIDE SEQUENCE [LARGE SCALE GENOMIC DNA]</scope>
    <source>
        <strain evidence="1 2">LP1</strain>
    </source>
</reference>
<name>A0A0X8G6C6_9FLAO</name>
<gene>
    <name evidence="1" type="ORF">Lupro_06525</name>
</gene>
<dbReference type="KEGG" id="lut:Lupro_06525"/>
<evidence type="ECO:0000313" key="1">
    <source>
        <dbReference type="EMBL" id="AMC10921.1"/>
    </source>
</evidence>
<keyword evidence="1" id="KW-0449">Lipoprotein</keyword>
<dbReference type="PROSITE" id="PS51257">
    <property type="entry name" value="PROKAR_LIPOPROTEIN"/>
    <property type="match status" value="1"/>
</dbReference>
<reference evidence="2" key="1">
    <citation type="submission" date="2015-12" db="EMBL/GenBank/DDBJ databases">
        <title>Complete genome sequence of Lutibacter profundus strain LP1.</title>
        <authorList>
            <person name="Wissuwa J."/>
            <person name="Le Moine Bauer S."/>
            <person name="Stokke R."/>
            <person name="Dahle H."/>
            <person name="Steen I.H."/>
        </authorList>
    </citation>
    <scope>NUCLEOTIDE SEQUENCE [LARGE SCALE GENOMIC DNA]</scope>
    <source>
        <strain evidence="2">LP1</strain>
    </source>
</reference>
<dbReference type="NCBIfam" id="TIGR03514">
    <property type="entry name" value="GldB_lipo"/>
    <property type="match status" value="1"/>
</dbReference>
<organism evidence="1 2">
    <name type="scientific">Lutibacter profundi</name>
    <dbReference type="NCBI Taxonomy" id="1622118"/>
    <lineage>
        <taxon>Bacteria</taxon>
        <taxon>Pseudomonadati</taxon>
        <taxon>Bacteroidota</taxon>
        <taxon>Flavobacteriia</taxon>
        <taxon>Flavobacteriales</taxon>
        <taxon>Flavobacteriaceae</taxon>
        <taxon>Lutibacter</taxon>
    </lineage>
</organism>
<protein>
    <submittedName>
        <fullName evidence="1">Gliding motility lipoprotein GldB</fullName>
    </submittedName>
</protein>
<proteinExistence type="predicted"/>
<dbReference type="InterPro" id="IPR019853">
    <property type="entry name" value="GldB-like"/>
</dbReference>
<evidence type="ECO:0000313" key="2">
    <source>
        <dbReference type="Proteomes" id="UP000059672"/>
    </source>
</evidence>
<dbReference type="AlphaFoldDB" id="A0A0X8G6C6"/>
<dbReference type="Pfam" id="PF25594">
    <property type="entry name" value="GldB_lipo"/>
    <property type="match status" value="1"/>
</dbReference>
<dbReference type="Proteomes" id="UP000059672">
    <property type="component" value="Chromosome"/>
</dbReference>
<dbReference type="STRING" id="1622118.Lupro_06525"/>
<sequence>MNRVYISIFILLLGVSCTTTTKKEVDVSNIKVTVNIDRFEQKFYTANKKTLPNIEKEYPYLFPIKNDSIWLNKIKNEAELFQETQNVFKNIDTVKKHIINLFKHVKYYHSSFKPPKIITLITNLDYENKVIYADSLLFVSLDMYLGKNSNVYSDFPKYLSQNFNKSQLVVDIATAISERYFIPDRSRQFLNLIINEGKKMYLLDRYLPTFSDAQKMGYTQDQLGWAIANESQLWKYFIENKLLYSTNADLLTRFITNAPFSKFYIDIDKESPGRIGVWLGWQIVRSYMNNNNVTLQELLQTNAEEIFKKSKYKPKK</sequence>
<keyword evidence="2" id="KW-1185">Reference proteome</keyword>
<dbReference type="PATRIC" id="fig|1622118.3.peg.1351"/>